<gene>
    <name evidence="6" type="ORF">PXEA_LOCUS34220</name>
</gene>
<evidence type="ECO:0000259" key="5">
    <source>
        <dbReference type="Pfam" id="PF00155"/>
    </source>
</evidence>
<protein>
    <recommendedName>
        <fullName evidence="5">Aminotransferase class I/classII large domain-containing protein</fullName>
    </recommendedName>
</protein>
<comment type="caution">
    <text evidence="6">The sequence shown here is derived from an EMBL/GenBank/DDBJ whole genome shotgun (WGS) entry which is preliminary data.</text>
</comment>
<dbReference type="GO" id="GO:0046513">
    <property type="term" value="P:ceramide biosynthetic process"/>
    <property type="evidence" value="ECO:0007669"/>
    <property type="project" value="TreeGrafter"/>
</dbReference>
<proteinExistence type="inferred from homology"/>
<evidence type="ECO:0000256" key="2">
    <source>
        <dbReference type="ARBA" id="ARBA00008392"/>
    </source>
</evidence>
<evidence type="ECO:0000256" key="1">
    <source>
        <dbReference type="ARBA" id="ARBA00001933"/>
    </source>
</evidence>
<keyword evidence="7" id="KW-1185">Reference proteome</keyword>
<dbReference type="GO" id="GO:0004758">
    <property type="term" value="F:serine C-palmitoyltransferase activity"/>
    <property type="evidence" value="ECO:0007669"/>
    <property type="project" value="TreeGrafter"/>
</dbReference>
<dbReference type="GO" id="GO:0030170">
    <property type="term" value="F:pyridoxal phosphate binding"/>
    <property type="evidence" value="ECO:0007669"/>
    <property type="project" value="InterPro"/>
</dbReference>
<evidence type="ECO:0000313" key="7">
    <source>
        <dbReference type="Proteomes" id="UP000784294"/>
    </source>
</evidence>
<comment type="cofactor">
    <cofactor evidence="1">
        <name>pyridoxal 5'-phosphate</name>
        <dbReference type="ChEBI" id="CHEBI:597326"/>
    </cofactor>
</comment>
<name>A0A3S5FGW6_9PLAT</name>
<dbReference type="GO" id="GO:0017059">
    <property type="term" value="C:serine palmitoyltransferase complex"/>
    <property type="evidence" value="ECO:0007669"/>
    <property type="project" value="TreeGrafter"/>
</dbReference>
<dbReference type="PANTHER" id="PTHR13693:SF3">
    <property type="entry name" value="LD36009P"/>
    <property type="match status" value="1"/>
</dbReference>
<dbReference type="Proteomes" id="UP000784294">
    <property type="component" value="Unassembled WGS sequence"/>
</dbReference>
<evidence type="ECO:0000256" key="4">
    <source>
        <dbReference type="ARBA" id="ARBA00023315"/>
    </source>
</evidence>
<dbReference type="GO" id="GO:0016020">
    <property type="term" value="C:membrane"/>
    <property type="evidence" value="ECO:0007669"/>
    <property type="project" value="GOC"/>
</dbReference>
<dbReference type="InterPro" id="IPR004839">
    <property type="entry name" value="Aminotransferase_I/II_large"/>
</dbReference>
<dbReference type="PANTHER" id="PTHR13693">
    <property type="entry name" value="CLASS II AMINOTRANSFERASE/8-AMINO-7-OXONONANOATE SYNTHASE"/>
    <property type="match status" value="1"/>
</dbReference>
<sequence length="106" mass="12230">MGQYIQCDRRLHRPGQTSKMVAEEACQSQQIDWKSAEDMNACVISDELNHTSLILGCRLSGATVRRFKHNDIEDLEKQLIDTVVNGKPRTHRPYKKIFIVVEGIYR</sequence>
<reference evidence="6" key="1">
    <citation type="submission" date="2018-11" db="EMBL/GenBank/DDBJ databases">
        <authorList>
            <consortium name="Pathogen Informatics"/>
        </authorList>
    </citation>
    <scope>NUCLEOTIDE SEQUENCE</scope>
</reference>
<comment type="similarity">
    <text evidence="2">Belongs to the class-II pyridoxal-phosphate-dependent aminotransferase family.</text>
</comment>
<dbReference type="InterPro" id="IPR015424">
    <property type="entry name" value="PyrdxlP-dep_Trfase"/>
</dbReference>
<dbReference type="AlphaFoldDB" id="A0A3S5FGW6"/>
<dbReference type="SUPFAM" id="SSF53383">
    <property type="entry name" value="PLP-dependent transferases"/>
    <property type="match status" value="1"/>
</dbReference>
<dbReference type="Pfam" id="PF00155">
    <property type="entry name" value="Aminotran_1_2"/>
    <property type="match status" value="1"/>
</dbReference>
<dbReference type="InterPro" id="IPR015421">
    <property type="entry name" value="PyrdxlP-dep_Trfase_major"/>
</dbReference>
<evidence type="ECO:0000256" key="3">
    <source>
        <dbReference type="ARBA" id="ARBA00022679"/>
    </source>
</evidence>
<organism evidence="6 7">
    <name type="scientific">Protopolystoma xenopodis</name>
    <dbReference type="NCBI Taxonomy" id="117903"/>
    <lineage>
        <taxon>Eukaryota</taxon>
        <taxon>Metazoa</taxon>
        <taxon>Spiralia</taxon>
        <taxon>Lophotrochozoa</taxon>
        <taxon>Platyhelminthes</taxon>
        <taxon>Monogenea</taxon>
        <taxon>Polyopisthocotylea</taxon>
        <taxon>Polystomatidea</taxon>
        <taxon>Polystomatidae</taxon>
        <taxon>Protopolystoma</taxon>
    </lineage>
</organism>
<feature type="domain" description="Aminotransferase class I/classII large" evidence="5">
    <location>
        <begin position="43"/>
        <end position="85"/>
    </location>
</feature>
<dbReference type="OrthoDB" id="10263824at2759"/>
<dbReference type="EMBL" id="CAAALY010266429">
    <property type="protein sequence ID" value="VEL40780.1"/>
    <property type="molecule type" value="Genomic_DNA"/>
</dbReference>
<dbReference type="Gene3D" id="3.40.640.10">
    <property type="entry name" value="Type I PLP-dependent aspartate aminotransferase-like (Major domain)"/>
    <property type="match status" value="1"/>
</dbReference>
<dbReference type="GO" id="GO:0046512">
    <property type="term" value="P:sphingosine biosynthetic process"/>
    <property type="evidence" value="ECO:0007669"/>
    <property type="project" value="TreeGrafter"/>
</dbReference>
<evidence type="ECO:0000313" key="6">
    <source>
        <dbReference type="EMBL" id="VEL40780.1"/>
    </source>
</evidence>
<keyword evidence="3" id="KW-0808">Transferase</keyword>
<accession>A0A3S5FGW6</accession>
<dbReference type="InterPro" id="IPR050087">
    <property type="entry name" value="AON_synthase_class-II"/>
</dbReference>
<keyword evidence="4" id="KW-0012">Acyltransferase</keyword>